<reference evidence="8 9" key="1">
    <citation type="journal article" date="2022" name="bioRxiv">
        <title>Genomics of Preaxostyla Flagellates Illuminates Evolutionary Transitions and the Path Towards Mitochondrial Loss.</title>
        <authorList>
            <person name="Novak L.V.F."/>
            <person name="Treitli S.C."/>
            <person name="Pyrih J."/>
            <person name="Halakuc P."/>
            <person name="Pipaliya S.V."/>
            <person name="Vacek V."/>
            <person name="Brzon O."/>
            <person name="Soukal P."/>
            <person name="Eme L."/>
            <person name="Dacks J.B."/>
            <person name="Karnkowska A."/>
            <person name="Elias M."/>
            <person name="Hampl V."/>
        </authorList>
    </citation>
    <scope>NUCLEOTIDE SEQUENCE [LARGE SCALE GENOMIC DNA]</scope>
    <source>
        <strain evidence="8">NAU3</strain>
        <tissue evidence="8">Gut</tissue>
    </source>
</reference>
<sequence length="620" mass="68694">MTSKLDDVTPPGYTNAKRISEGAFGQVLKVTHERSGVEYAVKVLPMLKEGDKERVSREVEMLTRFAHGRIVRLHESIDMGGHQAIVMELGHRSDLGGSAPLDEQMTSTIGEVGTFEYNSPERVMDRKGTTTPASDVWSLGVLAYRMVTGKSLFDGMHLFQMSVALHTFDESKIALTIPSSIRNVLVKMLEPNVSLRATTTALFDGGLLEGMLGAGTDLSQMKSIQLATGVREMKESLNEAKMDERTMELSMEREKLLLETQELESRLRSLQMSLARTRCRNEELKKKQELERREDLLASQASALSMKAEDNVLSKKPHMAVLQFDEKERPALSVGGDINTPGGFDKDQEWRTTLFEEPISEGVACFGIKILGIPKSDRLKDGLMFGLVDALSRRPRSDDRLGVEIPNSIALSAGTGTLCIAVPSTKQNGEKIPNCGRVREGDRVVLEVDMDARPRTAVFMINGNVALTFMSGLPPSIRFGFSMKKEGISFLNEGMCCLKRATRLRRVNEVKWNGEDLGDSEDMYMNGMRSSVLTVQTEMPSLLFTDASHFRVDENRIAWTGVARMEKDGEVTPTWSSFLLAEPISEGIVGMSFTCVMKKDQCSPLSLAVVDANEEMAMCF</sequence>
<accession>A0ABQ9YJZ4</accession>
<dbReference type="Gene3D" id="3.30.200.20">
    <property type="entry name" value="Phosphorylase Kinase, domain 1"/>
    <property type="match status" value="1"/>
</dbReference>
<evidence type="ECO:0000256" key="3">
    <source>
        <dbReference type="ARBA" id="ARBA00022741"/>
    </source>
</evidence>
<dbReference type="Proteomes" id="UP001281761">
    <property type="component" value="Unassembled WGS sequence"/>
</dbReference>
<keyword evidence="5" id="KW-0067">ATP-binding</keyword>
<dbReference type="Pfam" id="PF00069">
    <property type="entry name" value="Pkinase"/>
    <property type="match status" value="1"/>
</dbReference>
<evidence type="ECO:0000256" key="5">
    <source>
        <dbReference type="ARBA" id="ARBA00022840"/>
    </source>
</evidence>
<comment type="caution">
    <text evidence="8">The sequence shown here is derived from an EMBL/GenBank/DDBJ whole genome shotgun (WGS) entry which is preliminary data.</text>
</comment>
<organism evidence="8 9">
    <name type="scientific">Blattamonas nauphoetae</name>
    <dbReference type="NCBI Taxonomy" id="2049346"/>
    <lineage>
        <taxon>Eukaryota</taxon>
        <taxon>Metamonada</taxon>
        <taxon>Preaxostyla</taxon>
        <taxon>Oxymonadida</taxon>
        <taxon>Blattamonas</taxon>
    </lineage>
</organism>
<dbReference type="Gene3D" id="1.10.510.10">
    <property type="entry name" value="Transferase(Phosphotransferase) domain 1"/>
    <property type="match status" value="1"/>
</dbReference>
<keyword evidence="3" id="KW-0547">Nucleotide-binding</keyword>
<dbReference type="InterPro" id="IPR050660">
    <property type="entry name" value="NEK_Ser/Thr_kinase"/>
</dbReference>
<keyword evidence="9" id="KW-1185">Reference proteome</keyword>
<feature type="coiled-coil region" evidence="6">
    <location>
        <begin position="253"/>
        <end position="300"/>
    </location>
</feature>
<keyword evidence="6" id="KW-0175">Coiled coil</keyword>
<gene>
    <name evidence="8" type="ORF">BLNAU_1044</name>
</gene>
<keyword evidence="4" id="KW-0418">Kinase</keyword>
<evidence type="ECO:0000256" key="1">
    <source>
        <dbReference type="ARBA" id="ARBA00012513"/>
    </source>
</evidence>
<dbReference type="PROSITE" id="PS50011">
    <property type="entry name" value="PROTEIN_KINASE_DOM"/>
    <property type="match status" value="1"/>
</dbReference>
<dbReference type="SUPFAM" id="SSF56112">
    <property type="entry name" value="Protein kinase-like (PK-like)"/>
    <property type="match status" value="1"/>
</dbReference>
<evidence type="ECO:0000313" key="9">
    <source>
        <dbReference type="Proteomes" id="UP001281761"/>
    </source>
</evidence>
<dbReference type="InterPro" id="IPR000719">
    <property type="entry name" value="Prot_kinase_dom"/>
</dbReference>
<dbReference type="PANTHER" id="PTHR43671">
    <property type="entry name" value="SERINE/THREONINE-PROTEIN KINASE NEK"/>
    <property type="match status" value="1"/>
</dbReference>
<name>A0ABQ9YJZ4_9EUKA</name>
<evidence type="ECO:0000256" key="4">
    <source>
        <dbReference type="ARBA" id="ARBA00022777"/>
    </source>
</evidence>
<evidence type="ECO:0000259" key="7">
    <source>
        <dbReference type="PROSITE" id="PS50011"/>
    </source>
</evidence>
<dbReference type="PANTHER" id="PTHR43671:SF13">
    <property type="entry name" value="SERINE_THREONINE-PROTEIN KINASE NEK2"/>
    <property type="match status" value="1"/>
</dbReference>
<proteinExistence type="predicted"/>
<keyword evidence="2" id="KW-0808">Transferase</keyword>
<protein>
    <recommendedName>
        <fullName evidence="1">non-specific serine/threonine protein kinase</fullName>
        <ecNumber evidence="1">2.7.11.1</ecNumber>
    </recommendedName>
</protein>
<evidence type="ECO:0000313" key="8">
    <source>
        <dbReference type="EMBL" id="KAK2963966.1"/>
    </source>
</evidence>
<evidence type="ECO:0000256" key="6">
    <source>
        <dbReference type="SAM" id="Coils"/>
    </source>
</evidence>
<evidence type="ECO:0000256" key="2">
    <source>
        <dbReference type="ARBA" id="ARBA00022679"/>
    </source>
</evidence>
<dbReference type="EMBL" id="JARBJD010000004">
    <property type="protein sequence ID" value="KAK2963966.1"/>
    <property type="molecule type" value="Genomic_DNA"/>
</dbReference>
<dbReference type="InterPro" id="IPR011009">
    <property type="entry name" value="Kinase-like_dom_sf"/>
</dbReference>
<feature type="domain" description="Protein kinase" evidence="7">
    <location>
        <begin position="1"/>
        <end position="208"/>
    </location>
</feature>
<dbReference type="EC" id="2.7.11.1" evidence="1"/>